<organism evidence="6 7">
    <name type="scientific">Roseibium porphyridii</name>
    <dbReference type="NCBI Taxonomy" id="2866279"/>
    <lineage>
        <taxon>Bacteria</taxon>
        <taxon>Pseudomonadati</taxon>
        <taxon>Pseudomonadota</taxon>
        <taxon>Alphaproteobacteria</taxon>
        <taxon>Hyphomicrobiales</taxon>
        <taxon>Stappiaceae</taxon>
        <taxon>Roseibium</taxon>
    </lineage>
</organism>
<evidence type="ECO:0000259" key="4">
    <source>
        <dbReference type="PROSITE" id="PS51071"/>
    </source>
</evidence>
<dbReference type="CDD" id="cd05013">
    <property type="entry name" value="SIS_RpiR"/>
    <property type="match status" value="1"/>
</dbReference>
<feature type="domain" description="SIS" evidence="5">
    <location>
        <begin position="141"/>
        <end position="281"/>
    </location>
</feature>
<dbReference type="InterPro" id="IPR035472">
    <property type="entry name" value="RpiR-like_SIS"/>
</dbReference>
<dbReference type="InterPro" id="IPR047640">
    <property type="entry name" value="RpiR-like"/>
</dbReference>
<dbReference type="InterPro" id="IPR000281">
    <property type="entry name" value="HTH_RpiR"/>
</dbReference>
<keyword evidence="1" id="KW-0805">Transcription regulation</keyword>
<evidence type="ECO:0000259" key="5">
    <source>
        <dbReference type="PROSITE" id="PS51464"/>
    </source>
</evidence>
<evidence type="ECO:0000256" key="1">
    <source>
        <dbReference type="ARBA" id="ARBA00023015"/>
    </source>
</evidence>
<dbReference type="InterPro" id="IPR009057">
    <property type="entry name" value="Homeodomain-like_sf"/>
</dbReference>
<dbReference type="InterPro" id="IPR036388">
    <property type="entry name" value="WH-like_DNA-bd_sf"/>
</dbReference>
<dbReference type="SUPFAM" id="SSF53697">
    <property type="entry name" value="SIS domain"/>
    <property type="match status" value="1"/>
</dbReference>
<dbReference type="Pfam" id="PF01380">
    <property type="entry name" value="SIS"/>
    <property type="match status" value="1"/>
</dbReference>
<dbReference type="RefSeq" id="WP_152502928.1">
    <property type="nucleotide sequence ID" value="NZ_CP120863.1"/>
</dbReference>
<dbReference type="Proteomes" id="UP001209803">
    <property type="component" value="Chromosome"/>
</dbReference>
<dbReference type="Gene3D" id="1.10.10.10">
    <property type="entry name" value="Winged helix-like DNA-binding domain superfamily/Winged helix DNA-binding domain"/>
    <property type="match status" value="1"/>
</dbReference>
<dbReference type="InterPro" id="IPR046348">
    <property type="entry name" value="SIS_dom_sf"/>
</dbReference>
<protein>
    <submittedName>
        <fullName evidence="6">MurR/RpiR family transcriptional regulator</fullName>
    </submittedName>
</protein>
<gene>
    <name evidence="6" type="ORF">K1718_21665</name>
</gene>
<dbReference type="PROSITE" id="PS51464">
    <property type="entry name" value="SIS"/>
    <property type="match status" value="1"/>
</dbReference>
<name>A0ABY8F082_9HYPH</name>
<evidence type="ECO:0000256" key="2">
    <source>
        <dbReference type="ARBA" id="ARBA00023125"/>
    </source>
</evidence>
<evidence type="ECO:0000256" key="3">
    <source>
        <dbReference type="ARBA" id="ARBA00023163"/>
    </source>
</evidence>
<sequence>MSDSESAETELPKRGQAAVADLISALNRIDGQLASREQRVADYVKANIDSISTMTIAELAGAADVSTPTVIRFCRSLGCDGFKEFKLRLAQNLAVSLQYIRPDVGEEPASMENSIDHVLAAIYATTNAMRKQLDPAQLELAKRAIVGSKQLLVAGMGGGSSVLAQEGANRFFRLGITSMAVNDSYILQMRAATLGREDTLLLFSASGETDAIVAAAKVAGAYGANTICISKPGSRLASVVSIPIVVDLPEDPHIFKPTASRYAYLAVLDAIAMSVAYETREETTENLRRIRSSLTAYHGRTAPQPLGD</sequence>
<dbReference type="EMBL" id="CP120863">
    <property type="protein sequence ID" value="WFE88741.1"/>
    <property type="molecule type" value="Genomic_DNA"/>
</dbReference>
<dbReference type="PANTHER" id="PTHR30514:SF1">
    <property type="entry name" value="HTH-TYPE TRANSCRIPTIONAL REGULATOR HEXR-RELATED"/>
    <property type="match status" value="1"/>
</dbReference>
<feature type="domain" description="HTH rpiR-type" evidence="4">
    <location>
        <begin position="20"/>
        <end position="96"/>
    </location>
</feature>
<dbReference type="SUPFAM" id="SSF46689">
    <property type="entry name" value="Homeodomain-like"/>
    <property type="match status" value="1"/>
</dbReference>
<keyword evidence="3" id="KW-0804">Transcription</keyword>
<keyword evidence="7" id="KW-1185">Reference proteome</keyword>
<dbReference type="PANTHER" id="PTHR30514">
    <property type="entry name" value="GLUCOKINASE"/>
    <property type="match status" value="1"/>
</dbReference>
<dbReference type="InterPro" id="IPR001347">
    <property type="entry name" value="SIS_dom"/>
</dbReference>
<evidence type="ECO:0000313" key="6">
    <source>
        <dbReference type="EMBL" id="WFE88741.1"/>
    </source>
</evidence>
<proteinExistence type="predicted"/>
<evidence type="ECO:0000313" key="7">
    <source>
        <dbReference type="Proteomes" id="UP001209803"/>
    </source>
</evidence>
<reference evidence="6 7" key="1">
    <citation type="submission" date="2023-03" db="EMBL/GenBank/DDBJ databases">
        <title>Roseibium porphyridii sp. nov. and Roseibium rhodosorbium sp. nov. isolated from marine algae, Porphyridium cruentum and Rhodosorus marinus, respectively.</title>
        <authorList>
            <person name="Lee M.W."/>
            <person name="Choi B.J."/>
            <person name="Lee J.K."/>
            <person name="Choi D.G."/>
            <person name="Baek J.H."/>
            <person name="Bayburt H."/>
            <person name="Kim J.M."/>
            <person name="Han D.M."/>
            <person name="Kim K.H."/>
            <person name="Jeon C.O."/>
        </authorList>
    </citation>
    <scope>NUCLEOTIDE SEQUENCE [LARGE SCALE GENOMIC DNA]</scope>
    <source>
        <strain evidence="6 7">KMA01</strain>
    </source>
</reference>
<dbReference type="PROSITE" id="PS51071">
    <property type="entry name" value="HTH_RPIR"/>
    <property type="match status" value="1"/>
</dbReference>
<dbReference type="Pfam" id="PF01418">
    <property type="entry name" value="HTH_6"/>
    <property type="match status" value="1"/>
</dbReference>
<dbReference type="Gene3D" id="3.40.50.10490">
    <property type="entry name" value="Glucose-6-phosphate isomerase like protein, domain 1"/>
    <property type="match status" value="1"/>
</dbReference>
<accession>A0ABY8F082</accession>
<keyword evidence="2" id="KW-0238">DNA-binding</keyword>